<organism evidence="2 3">
    <name type="scientific">Macrophomina phaseolina</name>
    <dbReference type="NCBI Taxonomy" id="35725"/>
    <lineage>
        <taxon>Eukaryota</taxon>
        <taxon>Fungi</taxon>
        <taxon>Dikarya</taxon>
        <taxon>Ascomycota</taxon>
        <taxon>Pezizomycotina</taxon>
        <taxon>Dothideomycetes</taxon>
        <taxon>Dothideomycetes incertae sedis</taxon>
        <taxon>Botryosphaeriales</taxon>
        <taxon>Botryosphaeriaceae</taxon>
        <taxon>Macrophomina</taxon>
    </lineage>
</organism>
<feature type="region of interest" description="Disordered" evidence="1">
    <location>
        <begin position="425"/>
        <end position="480"/>
    </location>
</feature>
<protein>
    <submittedName>
        <fullName evidence="2">Uncharacterized protein</fullName>
    </submittedName>
</protein>
<reference evidence="2 3" key="1">
    <citation type="journal article" date="2021" name="Nat. Commun.">
        <title>Genetic determinants of endophytism in the Arabidopsis root mycobiome.</title>
        <authorList>
            <person name="Mesny F."/>
            <person name="Miyauchi S."/>
            <person name="Thiergart T."/>
            <person name="Pickel B."/>
            <person name="Atanasova L."/>
            <person name="Karlsson M."/>
            <person name="Huettel B."/>
            <person name="Barry K.W."/>
            <person name="Haridas S."/>
            <person name="Chen C."/>
            <person name="Bauer D."/>
            <person name="Andreopoulos W."/>
            <person name="Pangilinan J."/>
            <person name="LaButti K."/>
            <person name="Riley R."/>
            <person name="Lipzen A."/>
            <person name="Clum A."/>
            <person name="Drula E."/>
            <person name="Henrissat B."/>
            <person name="Kohler A."/>
            <person name="Grigoriev I.V."/>
            <person name="Martin F.M."/>
            <person name="Hacquard S."/>
        </authorList>
    </citation>
    <scope>NUCLEOTIDE SEQUENCE [LARGE SCALE GENOMIC DNA]</scope>
    <source>
        <strain evidence="2 3">MPI-SDFR-AT-0080</strain>
    </source>
</reference>
<gene>
    <name evidence="2" type="ORF">B0J12DRAFT_25361</name>
</gene>
<evidence type="ECO:0000313" key="3">
    <source>
        <dbReference type="Proteomes" id="UP000774617"/>
    </source>
</evidence>
<accession>A0ABQ8GVK2</accession>
<feature type="compositionally biased region" description="Pro residues" evidence="1">
    <location>
        <begin position="97"/>
        <end position="135"/>
    </location>
</feature>
<keyword evidence="3" id="KW-1185">Reference proteome</keyword>
<feature type="compositionally biased region" description="Low complexity" evidence="1">
    <location>
        <begin position="152"/>
        <end position="167"/>
    </location>
</feature>
<proteinExistence type="predicted"/>
<name>A0ABQ8GVK2_9PEZI</name>
<sequence length="543" mass="60559">MDAPPSYVQCSLHPGAESCLEHALNQEPNVVLESERMIACLRTFLSRCTHAQLAKLLGTPQRNLRPLAPKQIVPPSPSRAEDDPNAGSGPIQRFPLLAPPQPQPLPPTKTPPPQTRAPKKPPPQTKVPKKPPTQAPAPSKRKRASRTPVEISSGSDSDSSASLSDTGSDTERASQRRKKNPPSDLNLVTSAKNNAHFSGFRTERIDAALASFLPVQSCEKFLLPSLHDLGLSLAENHQPSQTESRLEKHIRTIKSFVSDSRTMTVYDRINILLLHFEVDMFQSDKKAKLTRGSTRQAFAISKVAQVWGASESWIKWQLHRAMKFMMLIEDHPSYLTDLECKSESKWVRLSDAESRAILSYFGRDERRQSSNRQERDLLVCKRIIECLRRVDWTFSEIVGGESSILKILRKHINFDALAEGHVRPLSPLKGAPNQGNSPSRNGDLSLGTSCSPLPTTGQQENTGLSPARPEAQSETYPSHEELQHYGWGDTLNLNLFSMGGDDDIFPFGLEGNQSISWEDQIQDIFSFGLEGNQSISWEDRIQW</sequence>
<evidence type="ECO:0000313" key="2">
    <source>
        <dbReference type="EMBL" id="KAH7065113.1"/>
    </source>
</evidence>
<evidence type="ECO:0000256" key="1">
    <source>
        <dbReference type="SAM" id="MobiDB-lite"/>
    </source>
</evidence>
<feature type="region of interest" description="Disordered" evidence="1">
    <location>
        <begin position="65"/>
        <end position="189"/>
    </location>
</feature>
<dbReference type="EMBL" id="JAGTJR010000001">
    <property type="protein sequence ID" value="KAH7065113.1"/>
    <property type="molecule type" value="Genomic_DNA"/>
</dbReference>
<dbReference type="Proteomes" id="UP000774617">
    <property type="component" value="Unassembled WGS sequence"/>
</dbReference>
<comment type="caution">
    <text evidence="2">The sequence shown here is derived from an EMBL/GenBank/DDBJ whole genome shotgun (WGS) entry which is preliminary data.</text>
</comment>
<feature type="compositionally biased region" description="Polar residues" evidence="1">
    <location>
        <begin position="433"/>
        <end position="464"/>
    </location>
</feature>